<dbReference type="AlphaFoldDB" id="X1FG09"/>
<comment type="caution">
    <text evidence="1">The sequence shown here is derived from an EMBL/GenBank/DDBJ whole genome shotgun (WGS) entry which is preliminary data.</text>
</comment>
<accession>X1FG09</accession>
<sequence length="29" mass="3536">TVVAFNFKLAYSDDIYFRLRSSRRRNSPR</sequence>
<name>X1FG09_9ZZZZ</name>
<proteinExistence type="predicted"/>
<organism evidence="1">
    <name type="scientific">marine sediment metagenome</name>
    <dbReference type="NCBI Taxonomy" id="412755"/>
    <lineage>
        <taxon>unclassified sequences</taxon>
        <taxon>metagenomes</taxon>
        <taxon>ecological metagenomes</taxon>
    </lineage>
</organism>
<evidence type="ECO:0000313" key="1">
    <source>
        <dbReference type="EMBL" id="GAH19723.1"/>
    </source>
</evidence>
<dbReference type="EMBL" id="BARU01001667">
    <property type="protein sequence ID" value="GAH19723.1"/>
    <property type="molecule type" value="Genomic_DNA"/>
</dbReference>
<gene>
    <name evidence="1" type="ORF">S03H2_04254</name>
</gene>
<protein>
    <submittedName>
        <fullName evidence="1">Uncharacterized protein</fullName>
    </submittedName>
</protein>
<reference evidence="1" key="1">
    <citation type="journal article" date="2014" name="Front. Microbiol.">
        <title>High frequency of phylogenetically diverse reductive dehalogenase-homologous genes in deep subseafloor sedimentary metagenomes.</title>
        <authorList>
            <person name="Kawai M."/>
            <person name="Futagami T."/>
            <person name="Toyoda A."/>
            <person name="Takaki Y."/>
            <person name="Nishi S."/>
            <person name="Hori S."/>
            <person name="Arai W."/>
            <person name="Tsubouchi T."/>
            <person name="Morono Y."/>
            <person name="Uchiyama I."/>
            <person name="Ito T."/>
            <person name="Fujiyama A."/>
            <person name="Inagaki F."/>
            <person name="Takami H."/>
        </authorList>
    </citation>
    <scope>NUCLEOTIDE SEQUENCE</scope>
    <source>
        <strain evidence="1">Expedition CK06-06</strain>
    </source>
</reference>
<feature type="non-terminal residue" evidence="1">
    <location>
        <position position="1"/>
    </location>
</feature>